<dbReference type="PANTHER" id="PTHR42810">
    <property type="entry name" value="PURINE PERMEASE C1399.01C-RELATED"/>
    <property type="match status" value="1"/>
</dbReference>
<feature type="transmembrane region" description="Helical" evidence="8">
    <location>
        <begin position="79"/>
        <end position="99"/>
    </location>
</feature>
<dbReference type="NCBIfam" id="TIGR00801">
    <property type="entry name" value="ncs2"/>
    <property type="match status" value="1"/>
</dbReference>
<feature type="transmembrane region" description="Helical" evidence="8">
    <location>
        <begin position="235"/>
        <end position="257"/>
    </location>
</feature>
<evidence type="ECO:0000256" key="1">
    <source>
        <dbReference type="ARBA" id="ARBA00004651"/>
    </source>
</evidence>
<sequence>MSSSFFPRWTRKTTGEVAPDERLPGGQTLVMGIQHVVAMFGSTALAPILMGFDPNTSIFFSGIGTLLFFLLTGGRLPSYLGSSFAFIGVVIAATGYAGSGPNPNIGLALGGIIAAGVVYILIGLVVQMLGTGWIERLMPPVVTGTVVAAIGLNLAPVAVRSLGATPFEVGVGLLTALAVGLVAVRAGGVAARLPILLGALAGYVLYAVGANGLGWGKPIDFASVGQAAWFGLPRFSAPVFDASAMALIAPVAVILVAENLGHVKALAAMTGRNFDPLIGRAFIADGLATVVSGAGGGTGVTTYAENMGVMAVTRIYSTLVFVVAAGVALLLGFSPKFGALILTLPVPVVGGLALVVFGLIAATGGRIWVMNQVDFAKPRNLIVAGTALTAGAGDLTLSIAGFKMGGIGTATFGAILLYHLLRERRSS</sequence>
<keyword evidence="3" id="KW-0813">Transport</keyword>
<dbReference type="Pfam" id="PF00860">
    <property type="entry name" value="Xan_ur_permease"/>
    <property type="match status" value="1"/>
</dbReference>
<dbReference type="RefSeq" id="WP_250199802.1">
    <property type="nucleotide sequence ID" value="NZ_CP097636.1"/>
</dbReference>
<evidence type="ECO:0000256" key="4">
    <source>
        <dbReference type="ARBA" id="ARBA00022475"/>
    </source>
</evidence>
<keyword evidence="10" id="KW-1185">Reference proteome</keyword>
<evidence type="ECO:0000256" key="8">
    <source>
        <dbReference type="SAM" id="Phobius"/>
    </source>
</evidence>
<evidence type="ECO:0000256" key="3">
    <source>
        <dbReference type="ARBA" id="ARBA00022448"/>
    </source>
</evidence>
<organism evidence="9 10">
    <name type="scientific">Aquincola tertiaricarbonis</name>
    <dbReference type="NCBI Taxonomy" id="391953"/>
    <lineage>
        <taxon>Bacteria</taxon>
        <taxon>Pseudomonadati</taxon>
        <taxon>Pseudomonadota</taxon>
        <taxon>Betaproteobacteria</taxon>
        <taxon>Burkholderiales</taxon>
        <taxon>Sphaerotilaceae</taxon>
        <taxon>Aquincola</taxon>
    </lineage>
</organism>
<keyword evidence="7 8" id="KW-0472">Membrane</keyword>
<evidence type="ECO:0000256" key="2">
    <source>
        <dbReference type="ARBA" id="ARBA00008821"/>
    </source>
</evidence>
<feature type="transmembrane region" description="Helical" evidence="8">
    <location>
        <begin position="340"/>
        <end position="362"/>
    </location>
</feature>
<evidence type="ECO:0000313" key="10">
    <source>
        <dbReference type="Proteomes" id="UP001056201"/>
    </source>
</evidence>
<dbReference type="InterPro" id="IPR006043">
    <property type="entry name" value="NCS2"/>
</dbReference>
<dbReference type="EMBL" id="CP097636">
    <property type="protein sequence ID" value="URI11608.1"/>
    <property type="molecule type" value="Genomic_DNA"/>
</dbReference>
<name>A0ABY4SF47_AQUTE</name>
<evidence type="ECO:0000256" key="7">
    <source>
        <dbReference type="ARBA" id="ARBA00023136"/>
    </source>
</evidence>
<accession>A0ABY4SF47</accession>
<dbReference type="PANTHER" id="PTHR42810:SF4">
    <property type="entry name" value="URIC ACID TRANSPORTER UACT"/>
    <property type="match status" value="1"/>
</dbReference>
<evidence type="ECO:0000313" key="9">
    <source>
        <dbReference type="EMBL" id="URI11608.1"/>
    </source>
</evidence>
<feature type="transmembrane region" description="Helical" evidence="8">
    <location>
        <begin position="56"/>
        <end position="72"/>
    </location>
</feature>
<feature type="transmembrane region" description="Helical" evidence="8">
    <location>
        <begin position="105"/>
        <end position="129"/>
    </location>
</feature>
<dbReference type="InterPro" id="IPR006042">
    <property type="entry name" value="Xan_ur_permease"/>
</dbReference>
<feature type="transmembrane region" description="Helical" evidence="8">
    <location>
        <begin position="399"/>
        <end position="421"/>
    </location>
</feature>
<reference evidence="9" key="1">
    <citation type="submission" date="2022-05" db="EMBL/GenBank/DDBJ databases">
        <title>An RpoN-dependent PEP-CTERM gene is involved in floc formation of an Aquincola tertiaricarbonis strain.</title>
        <authorList>
            <person name="Qiu D."/>
            <person name="Xia M."/>
        </authorList>
    </citation>
    <scope>NUCLEOTIDE SEQUENCE</scope>
    <source>
        <strain evidence="9">RN12</strain>
    </source>
</reference>
<feature type="transmembrane region" description="Helical" evidence="8">
    <location>
        <begin position="165"/>
        <end position="184"/>
    </location>
</feature>
<dbReference type="Proteomes" id="UP001056201">
    <property type="component" value="Chromosome 2"/>
</dbReference>
<feature type="transmembrane region" description="Helical" evidence="8">
    <location>
        <begin position="315"/>
        <end position="333"/>
    </location>
</feature>
<comment type="subcellular location">
    <subcellularLocation>
        <location evidence="1">Cell membrane</location>
        <topology evidence="1">Multi-pass membrane protein</topology>
    </subcellularLocation>
</comment>
<keyword evidence="5 8" id="KW-0812">Transmembrane</keyword>
<feature type="transmembrane region" description="Helical" evidence="8">
    <location>
        <begin position="141"/>
        <end position="159"/>
    </location>
</feature>
<feature type="transmembrane region" description="Helical" evidence="8">
    <location>
        <begin position="277"/>
        <end position="295"/>
    </location>
</feature>
<evidence type="ECO:0000256" key="5">
    <source>
        <dbReference type="ARBA" id="ARBA00022692"/>
    </source>
</evidence>
<gene>
    <name evidence="9" type="ORF">MW290_21965</name>
</gene>
<protein>
    <submittedName>
        <fullName evidence="9">NCS2 family nucleobase:cation symporter</fullName>
    </submittedName>
</protein>
<keyword evidence="4" id="KW-1003">Cell membrane</keyword>
<feature type="transmembrane region" description="Helical" evidence="8">
    <location>
        <begin position="196"/>
        <end position="215"/>
    </location>
</feature>
<keyword evidence="6 8" id="KW-1133">Transmembrane helix</keyword>
<dbReference type="PROSITE" id="PS01116">
    <property type="entry name" value="XANTH_URACIL_PERMASE"/>
    <property type="match status" value="1"/>
</dbReference>
<evidence type="ECO:0000256" key="6">
    <source>
        <dbReference type="ARBA" id="ARBA00022989"/>
    </source>
</evidence>
<proteinExistence type="inferred from homology"/>
<comment type="similarity">
    <text evidence="2">Belongs to the nucleobase:cation symporter-2 (NCS2) (TC 2.A.40) family.</text>
</comment>